<reference evidence="4" key="1">
    <citation type="submission" date="2017-02" db="UniProtKB">
        <authorList>
            <consortium name="WormBaseParasite"/>
        </authorList>
    </citation>
    <scope>IDENTIFICATION</scope>
</reference>
<reference evidence="2 3" key="2">
    <citation type="submission" date="2018-10" db="EMBL/GenBank/DDBJ databases">
        <authorList>
            <consortium name="Pathogen Informatics"/>
        </authorList>
    </citation>
    <scope>NUCLEOTIDE SEQUENCE [LARGE SCALE GENOMIC DNA]</scope>
</reference>
<dbReference type="Proteomes" id="UP000274131">
    <property type="component" value="Unassembled WGS sequence"/>
</dbReference>
<proteinExistence type="predicted"/>
<gene>
    <name evidence="2" type="ORF">EVEC_LOCUS8706</name>
</gene>
<evidence type="ECO:0000313" key="3">
    <source>
        <dbReference type="Proteomes" id="UP000274131"/>
    </source>
</evidence>
<feature type="region of interest" description="Disordered" evidence="1">
    <location>
        <begin position="66"/>
        <end position="88"/>
    </location>
</feature>
<dbReference type="AlphaFoldDB" id="A0A0N4VEY6"/>
<organism evidence="4">
    <name type="scientific">Enterobius vermicularis</name>
    <name type="common">Human pinworm</name>
    <dbReference type="NCBI Taxonomy" id="51028"/>
    <lineage>
        <taxon>Eukaryota</taxon>
        <taxon>Metazoa</taxon>
        <taxon>Ecdysozoa</taxon>
        <taxon>Nematoda</taxon>
        <taxon>Chromadorea</taxon>
        <taxon>Rhabditida</taxon>
        <taxon>Spirurina</taxon>
        <taxon>Oxyuridomorpha</taxon>
        <taxon>Oxyuroidea</taxon>
        <taxon>Oxyuridae</taxon>
        <taxon>Enterobius</taxon>
    </lineage>
</organism>
<accession>A0A0N4VEY6</accession>
<sequence>MMDECVENNRGKEFSAPGKADCENHQDGSEVKPSDKVSSPSDAIMSPCTQRLFGKSRLKNAHGIHPGALLKEKQRNAVASADQDRLSK</sequence>
<evidence type="ECO:0000313" key="4">
    <source>
        <dbReference type="WBParaSite" id="EVEC_0000926501-mRNA-1"/>
    </source>
</evidence>
<evidence type="ECO:0000256" key="1">
    <source>
        <dbReference type="SAM" id="MobiDB-lite"/>
    </source>
</evidence>
<dbReference type="EMBL" id="UXUI01009565">
    <property type="protein sequence ID" value="VDD93955.1"/>
    <property type="molecule type" value="Genomic_DNA"/>
</dbReference>
<keyword evidence="3" id="KW-1185">Reference proteome</keyword>
<feature type="compositionally biased region" description="Basic and acidic residues" evidence="1">
    <location>
        <begin position="20"/>
        <end position="35"/>
    </location>
</feature>
<dbReference type="WBParaSite" id="EVEC_0000926501-mRNA-1">
    <property type="protein sequence ID" value="EVEC_0000926501-mRNA-1"/>
    <property type="gene ID" value="EVEC_0000926501"/>
</dbReference>
<protein>
    <submittedName>
        <fullName evidence="4">Protein phosphatase inhibitor</fullName>
    </submittedName>
</protein>
<feature type="region of interest" description="Disordered" evidence="1">
    <location>
        <begin position="1"/>
        <end position="45"/>
    </location>
</feature>
<name>A0A0N4VEY6_ENTVE</name>
<dbReference type="InterPro" id="IPR007727">
    <property type="entry name" value="Spo12"/>
</dbReference>
<evidence type="ECO:0000313" key="2">
    <source>
        <dbReference type="EMBL" id="VDD93955.1"/>
    </source>
</evidence>
<dbReference type="OrthoDB" id="5822328at2759"/>
<dbReference type="Pfam" id="PF05032">
    <property type="entry name" value="Spo12"/>
    <property type="match status" value="1"/>
</dbReference>